<dbReference type="RefSeq" id="XP_019035790.1">
    <property type="nucleotide sequence ID" value="XM_019172848.1"/>
</dbReference>
<dbReference type="GeneID" id="30189887"/>
<name>A0A1E3K7F8_9TREE</name>
<proteinExistence type="predicted"/>
<protein>
    <submittedName>
        <fullName evidence="2">Uncharacterized protein</fullName>
    </submittedName>
</protein>
<comment type="caution">
    <text evidence="2">The sequence shown here is derived from an EMBL/GenBank/DDBJ whole genome shotgun (WGS) entry which is preliminary data.</text>
</comment>
<evidence type="ECO:0000313" key="2">
    <source>
        <dbReference type="EMBL" id="ODO08935.1"/>
    </source>
</evidence>
<feature type="region of interest" description="Disordered" evidence="1">
    <location>
        <begin position="1"/>
        <end position="30"/>
    </location>
</feature>
<dbReference type="AlphaFoldDB" id="A0A1E3K7F8"/>
<dbReference type="EMBL" id="AWGH01000001">
    <property type="protein sequence ID" value="ODO08935.1"/>
    <property type="molecule type" value="Genomic_DNA"/>
</dbReference>
<reference evidence="2 3" key="1">
    <citation type="submission" date="2016-06" db="EMBL/GenBank/DDBJ databases">
        <title>Evolution of pathogenesis and genome organization in the Tremellales.</title>
        <authorList>
            <person name="Cuomo C."/>
            <person name="Litvintseva A."/>
            <person name="Heitman J."/>
            <person name="Chen Y."/>
            <person name="Sun S."/>
            <person name="Springer D."/>
            <person name="Dromer F."/>
            <person name="Young S."/>
            <person name="Zeng Q."/>
            <person name="Chapman S."/>
            <person name="Gujja S."/>
            <person name="Saif S."/>
            <person name="Birren B."/>
        </authorList>
    </citation>
    <scope>NUCLEOTIDE SEQUENCE [LARGE SCALE GENOMIC DNA]</scope>
    <source>
        <strain evidence="2 3">CBS 7118</strain>
    </source>
</reference>
<organism evidence="2 3">
    <name type="scientific">Cryptococcus wingfieldii CBS 7118</name>
    <dbReference type="NCBI Taxonomy" id="1295528"/>
    <lineage>
        <taxon>Eukaryota</taxon>
        <taxon>Fungi</taxon>
        <taxon>Dikarya</taxon>
        <taxon>Basidiomycota</taxon>
        <taxon>Agaricomycotina</taxon>
        <taxon>Tremellomycetes</taxon>
        <taxon>Tremellales</taxon>
        <taxon>Cryptococcaceae</taxon>
        <taxon>Cryptococcus</taxon>
    </lineage>
</organism>
<sequence length="506" mass="56893">MERHILAPNLCPSSVTASSESPRPGPPSPSVTDWMFTYSRTVAKGTALITTWKIDNRCPGLLLYPEGSYEVLSSLMERAYIAQHKPTVLLHRTLQSLNGVPTPLSTPDYETLVGMLRAAQMSDNASGRGVFGSLGGYDLTLKAVQSARERQLSEGGEDGNAMFDLDLRAVPFSIGAPRRSGWSTRKEPGKELGVWAGVKMREAHQEDPGTTTVVLELKDPRSQSAFFFNDSDTRRKLTKKIRHTAEESYHLFQVERICTLDDTLAGRHTYLDFTPRDDEASKRFARTAQHAPEHELWMYDTFLATAAKQRALSKLETHSLVAPKLRDQYCQSTDEKGLFEHSAYTPYASSRPSDYIQYEDKDFKQWKNELLAANQQSAPLKWTSIPYEGHASLLDDVNLIIEDDKGLEVYARRYGEGNDIPNQPATIAEMFEDAEPLEYFLTKSHRDSHLSPEELEGEMPPAAFEKWTELKEGQAGTDTEGKDVRDYQKYLMGYLEANPDARSMSA</sequence>
<keyword evidence="3" id="KW-1185">Reference proteome</keyword>
<evidence type="ECO:0000313" key="3">
    <source>
        <dbReference type="Proteomes" id="UP000094819"/>
    </source>
</evidence>
<accession>A0A1E3K7F8</accession>
<dbReference type="Proteomes" id="UP000094819">
    <property type="component" value="Unassembled WGS sequence"/>
</dbReference>
<evidence type="ECO:0000256" key="1">
    <source>
        <dbReference type="SAM" id="MobiDB-lite"/>
    </source>
</evidence>
<gene>
    <name evidence="2" type="ORF">L198_00674</name>
</gene>
<dbReference type="OrthoDB" id="10455257at2759"/>